<evidence type="ECO:0000313" key="7">
    <source>
        <dbReference type="EMBL" id="CAF1116443.1"/>
    </source>
</evidence>
<dbReference type="EMBL" id="CAJNOT010000955">
    <property type="protein sequence ID" value="CAF1116443.1"/>
    <property type="molecule type" value="Genomic_DNA"/>
</dbReference>
<dbReference type="GO" id="GO:0032233">
    <property type="term" value="P:positive regulation of actin filament bundle assembly"/>
    <property type="evidence" value="ECO:0007669"/>
    <property type="project" value="TreeGrafter"/>
</dbReference>
<keyword evidence="3" id="KW-0597">Phosphoprotein</keyword>
<dbReference type="GO" id="GO:0030018">
    <property type="term" value="C:Z disc"/>
    <property type="evidence" value="ECO:0007669"/>
    <property type="project" value="TreeGrafter"/>
</dbReference>
<accession>A0A814Q897</accession>
<dbReference type="PANTHER" id="PTHR24217">
    <property type="entry name" value="PUTATIVE-RELATED"/>
    <property type="match status" value="1"/>
</dbReference>
<feature type="domain" description="PDZ" evidence="6">
    <location>
        <begin position="29"/>
        <end position="87"/>
    </location>
</feature>
<evidence type="ECO:0000256" key="2">
    <source>
        <dbReference type="ARBA" id="ARBA00022490"/>
    </source>
</evidence>
<evidence type="ECO:0000256" key="1">
    <source>
        <dbReference type="ARBA" id="ARBA00004496"/>
    </source>
</evidence>
<feature type="region of interest" description="Disordered" evidence="5">
    <location>
        <begin position="177"/>
        <end position="218"/>
    </location>
</feature>
<feature type="compositionally biased region" description="Polar residues" evidence="5">
    <location>
        <begin position="177"/>
        <end position="200"/>
    </location>
</feature>
<sequence>MIRDNILDYQYELKRLSNDFYTSKDFNPIVNNINVRNRSKAALAGLTAGDTLLSINGVSSLKKTLREVNDVIDAVHDQLILEVQSTTHRRDSRSDSISSLDTRENSPVRSIHRITPQRQSMDYQYNSSYDAPTHPIYKSTSGFNKPDYNKDQRFMDSFGRTTNNPLPAIFRTATLASNSPSTSTKGQQFNYRSSKSNNLYDTPRNYNEPMTGGYISDTNDYRRSSATIRSNSLKNLNVSHIGNINNQQQSSYKPYPTTYDTKIIPSSDQNYFSDSEYVGSSGPRYTKISRQINSTRRPSNIVLPIRSISSKAYDDYVPQETPKFQKQPFDVYRYQQQQQQQQQAAAAAARFKRPPQLSFPSENQRRKSDSISAMNHEFGAELLKSPIPNKKRYADSSFFKTPFNTYPTIEEQKKMARKIAHILEGGDPSQKGASKFERQRQRADKYTLEAEATSTTTAVSNYRPLRQLQTNDKPYYDTSNLPDCIKHSLEEAQHINPLRYVGAPEDFKQIHMEQEHVTHTGVPPQTAMRIAADLNLNRGKGAALFQKRKARSEKWVIDENNVKKSGYQPPSNYIGPATKPWGQHAPTTWSPDEKPYSGPIFSPIRKKFSLPQTPTLPESLFTPPPPRTTPRFSDFNAKPKGFSSRSTENVISQSPRGSIDLRKSLTLNTEPNIYEVSQSMSELQTRNVSQPWSSPLDSQSMFSPNQQQQQQDNDYFQYPSGNILGKWKNQEYSPWNQLYMQEHKSSQIPMTREGVELIRQRLMQQNQPQTDQRYQTYKQQNDNSANYNLYSSSQGSKSQQHFTDL</sequence>
<dbReference type="GO" id="GO:0005634">
    <property type="term" value="C:nucleus"/>
    <property type="evidence" value="ECO:0007669"/>
    <property type="project" value="TreeGrafter"/>
</dbReference>
<proteinExistence type="inferred from homology"/>
<dbReference type="GO" id="GO:0003779">
    <property type="term" value="F:actin binding"/>
    <property type="evidence" value="ECO:0007669"/>
    <property type="project" value="TreeGrafter"/>
</dbReference>
<feature type="compositionally biased region" description="Low complexity" evidence="5">
    <location>
        <begin position="338"/>
        <end position="349"/>
    </location>
</feature>
<dbReference type="Proteomes" id="UP000663864">
    <property type="component" value="Unassembled WGS sequence"/>
</dbReference>
<feature type="compositionally biased region" description="Polar residues" evidence="5">
    <location>
        <begin position="681"/>
        <end position="698"/>
    </location>
</feature>
<protein>
    <recommendedName>
        <fullName evidence="6">PDZ domain-containing protein</fullName>
    </recommendedName>
</protein>
<evidence type="ECO:0000256" key="4">
    <source>
        <dbReference type="ARBA" id="ARBA00038161"/>
    </source>
</evidence>
<organism evidence="7 8">
    <name type="scientific">Rotaria sordida</name>
    <dbReference type="NCBI Taxonomy" id="392033"/>
    <lineage>
        <taxon>Eukaryota</taxon>
        <taxon>Metazoa</taxon>
        <taxon>Spiralia</taxon>
        <taxon>Gnathifera</taxon>
        <taxon>Rotifera</taxon>
        <taxon>Eurotatoria</taxon>
        <taxon>Bdelloidea</taxon>
        <taxon>Philodinida</taxon>
        <taxon>Philodinidae</taxon>
        <taxon>Rotaria</taxon>
    </lineage>
</organism>
<dbReference type="GO" id="GO:0015629">
    <property type="term" value="C:actin cytoskeleton"/>
    <property type="evidence" value="ECO:0007669"/>
    <property type="project" value="TreeGrafter"/>
</dbReference>
<reference evidence="7" key="1">
    <citation type="submission" date="2021-02" db="EMBL/GenBank/DDBJ databases">
        <authorList>
            <person name="Nowell W R."/>
        </authorList>
    </citation>
    <scope>NUCLEOTIDE SEQUENCE</scope>
</reference>
<evidence type="ECO:0000256" key="3">
    <source>
        <dbReference type="ARBA" id="ARBA00022553"/>
    </source>
</evidence>
<evidence type="ECO:0000313" key="8">
    <source>
        <dbReference type="Proteomes" id="UP000663864"/>
    </source>
</evidence>
<name>A0A814Q897_9BILA</name>
<dbReference type="AlphaFoldDB" id="A0A814Q897"/>
<feature type="region of interest" description="Disordered" evidence="5">
    <location>
        <begin position="614"/>
        <end position="653"/>
    </location>
</feature>
<feature type="compositionally biased region" description="Polar residues" evidence="5">
    <location>
        <begin position="643"/>
        <end position="653"/>
    </location>
</feature>
<feature type="region of interest" description="Disordered" evidence="5">
    <location>
        <begin position="681"/>
        <end position="711"/>
    </location>
</feature>
<dbReference type="InterPro" id="IPR036034">
    <property type="entry name" value="PDZ_sf"/>
</dbReference>
<evidence type="ECO:0000259" key="6">
    <source>
        <dbReference type="PROSITE" id="PS50106"/>
    </source>
</evidence>
<evidence type="ECO:0000256" key="5">
    <source>
        <dbReference type="SAM" id="MobiDB-lite"/>
    </source>
</evidence>
<dbReference type="PANTHER" id="PTHR24217:SF0">
    <property type="entry name" value="PDZ DOMAIN-CONTAINING PROTEIN"/>
    <property type="match status" value="1"/>
</dbReference>
<comment type="similarity">
    <text evidence="4">Belongs to the synaptopodin family.</text>
</comment>
<dbReference type="PROSITE" id="PS50106">
    <property type="entry name" value="PDZ"/>
    <property type="match status" value="1"/>
</dbReference>
<dbReference type="SUPFAM" id="SSF50156">
    <property type="entry name" value="PDZ domain-like"/>
    <property type="match status" value="1"/>
</dbReference>
<dbReference type="InterPro" id="IPR051976">
    <property type="entry name" value="Synaptopodin_domain"/>
</dbReference>
<dbReference type="InterPro" id="IPR041489">
    <property type="entry name" value="PDZ_6"/>
</dbReference>
<feature type="region of interest" description="Disordered" evidence="5">
    <location>
        <begin position="338"/>
        <end position="370"/>
    </location>
</feature>
<comment type="subcellular location">
    <subcellularLocation>
        <location evidence="1">Cytoplasm</location>
    </subcellularLocation>
</comment>
<feature type="region of interest" description="Disordered" evidence="5">
    <location>
        <begin position="784"/>
        <end position="805"/>
    </location>
</feature>
<feature type="region of interest" description="Disordered" evidence="5">
    <location>
        <begin position="85"/>
        <end position="119"/>
    </location>
</feature>
<gene>
    <name evidence="7" type="ORF">ZHD862_LOCUS18396</name>
</gene>
<comment type="caution">
    <text evidence="7">The sequence shown here is derived from an EMBL/GenBank/DDBJ whole genome shotgun (WGS) entry which is preliminary data.</text>
</comment>
<dbReference type="InterPro" id="IPR001478">
    <property type="entry name" value="PDZ"/>
</dbReference>
<keyword evidence="2" id="KW-0963">Cytoplasm</keyword>
<dbReference type="Pfam" id="PF17820">
    <property type="entry name" value="PDZ_6"/>
    <property type="match status" value="1"/>
</dbReference>
<dbReference type="Gene3D" id="2.30.42.10">
    <property type="match status" value="1"/>
</dbReference>
<feature type="compositionally biased region" description="Low complexity" evidence="5">
    <location>
        <begin position="699"/>
        <end position="711"/>
    </location>
</feature>